<accession>A0A8J3ZMT9</accession>
<gene>
    <name evidence="2" type="ORF">Voc01_014730</name>
</gene>
<evidence type="ECO:0000256" key="1">
    <source>
        <dbReference type="SAM" id="Phobius"/>
    </source>
</evidence>
<dbReference type="EMBL" id="BOPH01000018">
    <property type="protein sequence ID" value="GIJ66556.1"/>
    <property type="molecule type" value="Genomic_DNA"/>
</dbReference>
<dbReference type="AlphaFoldDB" id="A0A8J3ZMT9"/>
<reference evidence="2" key="1">
    <citation type="submission" date="2021-01" db="EMBL/GenBank/DDBJ databases">
        <title>Whole genome shotgun sequence of Virgisporangium ochraceum NBRC 16418.</title>
        <authorList>
            <person name="Komaki H."/>
            <person name="Tamura T."/>
        </authorList>
    </citation>
    <scope>NUCLEOTIDE SEQUENCE</scope>
    <source>
        <strain evidence="2">NBRC 16418</strain>
    </source>
</reference>
<dbReference type="Proteomes" id="UP000635606">
    <property type="component" value="Unassembled WGS sequence"/>
</dbReference>
<evidence type="ECO:0000313" key="3">
    <source>
        <dbReference type="Proteomes" id="UP000635606"/>
    </source>
</evidence>
<feature type="transmembrane region" description="Helical" evidence="1">
    <location>
        <begin position="12"/>
        <end position="33"/>
    </location>
</feature>
<sequence>MIAVAKRSIGSRIETGLGCFGIIALAVTLAIVFKWNPWLEAREWLDERTSTLSEPKGAWTQRVAGTPDAAGITDTAVVAFMGDMVESRARNNGEFKWRKETDWAALAGTSTVLVSKVSGKGFDAVDALSGSTKWTDPDGDGAWTYRDAVLTVDCPKGGACTIANRDPDSGAVRWKVPMGGTNRALYGGNSGRSAPRNLDERWNDVRHANPLPMPRYLGYLVERKLHVVDTAAGRKLREETVPNDSRAVVAANRIVRVAGSVISTGCRIVVSGRDPGSGQQAWQKDGYDLRTTGGAGCEPRNDPPGGGTALIATRLDQRQVLLSAVDGRELAVANPGETILGTDGQVGVVRAGDGKKIRGLRLDGGGQAWARDVQSSAKVGVTPYAIFITDAAVGRVIAVDAASGQVRLDVKTGAEVVGVHPDGVVLGRGRTIGFSSFSGSG</sequence>
<keyword evidence="3" id="KW-1185">Reference proteome</keyword>
<keyword evidence="1" id="KW-0812">Transmembrane</keyword>
<organism evidence="2 3">
    <name type="scientific">Virgisporangium ochraceum</name>
    <dbReference type="NCBI Taxonomy" id="65505"/>
    <lineage>
        <taxon>Bacteria</taxon>
        <taxon>Bacillati</taxon>
        <taxon>Actinomycetota</taxon>
        <taxon>Actinomycetes</taxon>
        <taxon>Micromonosporales</taxon>
        <taxon>Micromonosporaceae</taxon>
        <taxon>Virgisporangium</taxon>
    </lineage>
</organism>
<proteinExistence type="predicted"/>
<keyword evidence="1" id="KW-0472">Membrane</keyword>
<protein>
    <submittedName>
        <fullName evidence="2">Uncharacterized protein</fullName>
    </submittedName>
</protein>
<comment type="caution">
    <text evidence="2">The sequence shown here is derived from an EMBL/GenBank/DDBJ whole genome shotgun (WGS) entry which is preliminary data.</text>
</comment>
<evidence type="ECO:0000313" key="2">
    <source>
        <dbReference type="EMBL" id="GIJ66556.1"/>
    </source>
</evidence>
<keyword evidence="1" id="KW-1133">Transmembrane helix</keyword>
<name>A0A8J3ZMT9_9ACTN</name>